<comment type="caution">
    <text evidence="1">The sequence shown here is derived from an EMBL/GenBank/DDBJ whole genome shotgun (WGS) entry which is preliminary data.</text>
</comment>
<evidence type="ECO:0000313" key="1">
    <source>
        <dbReference type="EMBL" id="KAK9945472.1"/>
    </source>
</evidence>
<dbReference type="InterPro" id="IPR032466">
    <property type="entry name" value="Metal_Hydrolase"/>
</dbReference>
<protein>
    <submittedName>
        <fullName evidence="1">Uncharacterized protein</fullName>
    </submittedName>
</protein>
<dbReference type="Gene3D" id="3.20.20.140">
    <property type="entry name" value="Metal-dependent hydrolases"/>
    <property type="match status" value="1"/>
</dbReference>
<reference evidence="1 2" key="1">
    <citation type="journal article" date="2023" name="G3 (Bethesda)">
        <title>A chromosome-length genome assembly and annotation of blackberry (Rubus argutus, cv. 'Hillquist').</title>
        <authorList>
            <person name="Bruna T."/>
            <person name="Aryal R."/>
            <person name="Dudchenko O."/>
            <person name="Sargent D.J."/>
            <person name="Mead D."/>
            <person name="Buti M."/>
            <person name="Cavallini A."/>
            <person name="Hytonen T."/>
            <person name="Andres J."/>
            <person name="Pham M."/>
            <person name="Weisz D."/>
            <person name="Mascagni F."/>
            <person name="Usai G."/>
            <person name="Natali L."/>
            <person name="Bassil N."/>
            <person name="Fernandez G.E."/>
            <person name="Lomsadze A."/>
            <person name="Armour M."/>
            <person name="Olukolu B."/>
            <person name="Poorten T."/>
            <person name="Britton C."/>
            <person name="Davik J."/>
            <person name="Ashrafi H."/>
            <person name="Aiden E.L."/>
            <person name="Borodovsky M."/>
            <person name="Worthington M."/>
        </authorList>
    </citation>
    <scope>NUCLEOTIDE SEQUENCE [LARGE SCALE GENOMIC DNA]</scope>
    <source>
        <strain evidence="1">PI 553951</strain>
    </source>
</reference>
<dbReference type="InterPro" id="IPR050138">
    <property type="entry name" value="DHOase/Allantoinase_Hydrolase"/>
</dbReference>
<evidence type="ECO:0000313" key="2">
    <source>
        <dbReference type="Proteomes" id="UP001457282"/>
    </source>
</evidence>
<dbReference type="GO" id="GO:0005737">
    <property type="term" value="C:cytoplasm"/>
    <property type="evidence" value="ECO:0007669"/>
    <property type="project" value="TreeGrafter"/>
</dbReference>
<gene>
    <name evidence="1" type="ORF">M0R45_010987</name>
</gene>
<dbReference type="PANTHER" id="PTHR43668:SF2">
    <property type="entry name" value="ALLANTOINASE"/>
    <property type="match status" value="1"/>
</dbReference>
<sequence>MILETEWKGFPSGTKAAAAGGVTTLVDMPLNNFPSTVPRETLELKLKAVESRIYVDVSFWGGLVPENTFNKSAREDLLQAGVLGLKGSMNSYDKQKSY</sequence>
<keyword evidence="2" id="KW-1185">Reference proteome</keyword>
<proteinExistence type="predicted"/>
<name>A0AAW1Y9S7_RUBAR</name>
<dbReference type="GO" id="GO:0004038">
    <property type="term" value="F:allantoinase activity"/>
    <property type="evidence" value="ECO:0007669"/>
    <property type="project" value="TreeGrafter"/>
</dbReference>
<dbReference type="Proteomes" id="UP001457282">
    <property type="component" value="Unassembled WGS sequence"/>
</dbReference>
<dbReference type="GO" id="GO:0006145">
    <property type="term" value="P:purine nucleobase catabolic process"/>
    <property type="evidence" value="ECO:0007669"/>
    <property type="project" value="TreeGrafter"/>
</dbReference>
<accession>A0AAW1Y9S7</accession>
<dbReference type="SUPFAM" id="SSF51556">
    <property type="entry name" value="Metallo-dependent hydrolases"/>
    <property type="match status" value="1"/>
</dbReference>
<dbReference type="PANTHER" id="PTHR43668">
    <property type="entry name" value="ALLANTOINASE"/>
    <property type="match status" value="1"/>
</dbReference>
<dbReference type="EMBL" id="JBEDUW010000002">
    <property type="protein sequence ID" value="KAK9945472.1"/>
    <property type="molecule type" value="Genomic_DNA"/>
</dbReference>
<dbReference type="AlphaFoldDB" id="A0AAW1Y9S7"/>
<organism evidence="1 2">
    <name type="scientific">Rubus argutus</name>
    <name type="common">Southern blackberry</name>
    <dbReference type="NCBI Taxonomy" id="59490"/>
    <lineage>
        <taxon>Eukaryota</taxon>
        <taxon>Viridiplantae</taxon>
        <taxon>Streptophyta</taxon>
        <taxon>Embryophyta</taxon>
        <taxon>Tracheophyta</taxon>
        <taxon>Spermatophyta</taxon>
        <taxon>Magnoliopsida</taxon>
        <taxon>eudicotyledons</taxon>
        <taxon>Gunneridae</taxon>
        <taxon>Pentapetalae</taxon>
        <taxon>rosids</taxon>
        <taxon>fabids</taxon>
        <taxon>Rosales</taxon>
        <taxon>Rosaceae</taxon>
        <taxon>Rosoideae</taxon>
        <taxon>Rosoideae incertae sedis</taxon>
        <taxon>Rubus</taxon>
    </lineage>
</organism>